<dbReference type="AlphaFoldDB" id="A0ABC8JGP6"/>
<evidence type="ECO:0000259" key="4">
    <source>
        <dbReference type="PROSITE" id="PS51294"/>
    </source>
</evidence>
<evidence type="ECO:0000256" key="2">
    <source>
        <dbReference type="ARBA" id="ARBA00023242"/>
    </source>
</evidence>
<dbReference type="PROSITE" id="PS51294">
    <property type="entry name" value="HTH_MYB"/>
    <property type="match status" value="1"/>
</dbReference>
<dbReference type="InterPro" id="IPR001005">
    <property type="entry name" value="SANT/Myb"/>
</dbReference>
<dbReference type="SUPFAM" id="SSF46689">
    <property type="entry name" value="Homeodomain-like"/>
    <property type="match status" value="1"/>
</dbReference>
<dbReference type="CDD" id="cd00167">
    <property type="entry name" value="SANT"/>
    <property type="match status" value="1"/>
</dbReference>
<dbReference type="PROSITE" id="PS50090">
    <property type="entry name" value="MYB_LIKE"/>
    <property type="match status" value="1"/>
</dbReference>
<evidence type="ECO:0000313" key="6">
    <source>
        <dbReference type="Proteomes" id="UP001642260"/>
    </source>
</evidence>
<name>A0ABC8JGP6_ERUVS</name>
<evidence type="ECO:0000313" key="5">
    <source>
        <dbReference type="EMBL" id="CAH8327264.1"/>
    </source>
</evidence>
<dbReference type="GO" id="GO:0005634">
    <property type="term" value="C:nucleus"/>
    <property type="evidence" value="ECO:0007669"/>
    <property type="project" value="UniProtKB-SubCell"/>
</dbReference>
<organism evidence="5 6">
    <name type="scientific">Eruca vesicaria subsp. sativa</name>
    <name type="common">Garden rocket</name>
    <name type="synonym">Eruca sativa</name>
    <dbReference type="NCBI Taxonomy" id="29727"/>
    <lineage>
        <taxon>Eukaryota</taxon>
        <taxon>Viridiplantae</taxon>
        <taxon>Streptophyta</taxon>
        <taxon>Embryophyta</taxon>
        <taxon>Tracheophyta</taxon>
        <taxon>Spermatophyta</taxon>
        <taxon>Magnoliopsida</taxon>
        <taxon>eudicotyledons</taxon>
        <taxon>Gunneridae</taxon>
        <taxon>Pentapetalae</taxon>
        <taxon>rosids</taxon>
        <taxon>malvids</taxon>
        <taxon>Brassicales</taxon>
        <taxon>Brassicaceae</taxon>
        <taxon>Brassiceae</taxon>
        <taxon>Eruca</taxon>
    </lineage>
</organism>
<evidence type="ECO:0000256" key="1">
    <source>
        <dbReference type="ARBA" id="ARBA00004123"/>
    </source>
</evidence>
<comment type="caution">
    <text evidence="5">The sequence shown here is derived from an EMBL/GenBank/DDBJ whole genome shotgun (WGS) entry which is preliminary data.</text>
</comment>
<sequence length="93" mass="10708">MDHVALYGPKNWNYIVEKMQGRTGKSCRLRWFNKLDSALRKKRGYLQLTEHLKRQCFKESLACAHGKKVEAAINESSYNPTSDHKASLSLLVL</sequence>
<keyword evidence="2" id="KW-0539">Nucleus</keyword>
<dbReference type="InterPro" id="IPR009057">
    <property type="entry name" value="Homeodomain-like_sf"/>
</dbReference>
<dbReference type="EMBL" id="CAKOAT010107599">
    <property type="protein sequence ID" value="CAH8327264.1"/>
    <property type="molecule type" value="Genomic_DNA"/>
</dbReference>
<dbReference type="Gene3D" id="1.10.10.60">
    <property type="entry name" value="Homeodomain-like"/>
    <property type="match status" value="1"/>
</dbReference>
<gene>
    <name evidence="5" type="ORF">ERUC_LOCUS11016</name>
</gene>
<feature type="domain" description="HTH myb-type" evidence="4">
    <location>
        <begin position="1"/>
        <end position="39"/>
    </location>
</feature>
<dbReference type="InterPro" id="IPR017930">
    <property type="entry name" value="Myb_dom"/>
</dbReference>
<feature type="domain" description="Myb-like" evidence="3">
    <location>
        <begin position="1"/>
        <end position="35"/>
    </location>
</feature>
<reference evidence="5 6" key="1">
    <citation type="submission" date="2022-03" db="EMBL/GenBank/DDBJ databases">
        <authorList>
            <person name="Macdonald S."/>
            <person name="Ahmed S."/>
            <person name="Newling K."/>
        </authorList>
    </citation>
    <scope>NUCLEOTIDE SEQUENCE [LARGE SCALE GENOMIC DNA]</scope>
</reference>
<protein>
    <submittedName>
        <fullName evidence="5">Uncharacterized protein</fullName>
    </submittedName>
</protein>
<accession>A0ABC8JGP6</accession>
<comment type="subcellular location">
    <subcellularLocation>
        <location evidence="1">Nucleus</location>
    </subcellularLocation>
</comment>
<dbReference type="Proteomes" id="UP001642260">
    <property type="component" value="Unassembled WGS sequence"/>
</dbReference>
<dbReference type="Pfam" id="PF00249">
    <property type="entry name" value="Myb_DNA-binding"/>
    <property type="match status" value="1"/>
</dbReference>
<keyword evidence="6" id="KW-1185">Reference proteome</keyword>
<proteinExistence type="predicted"/>
<evidence type="ECO:0000259" key="3">
    <source>
        <dbReference type="PROSITE" id="PS50090"/>
    </source>
</evidence>